<dbReference type="Pfam" id="PF17802">
    <property type="entry name" value="SpaA"/>
    <property type="match status" value="1"/>
</dbReference>
<comment type="caution">
    <text evidence="10">The sequence shown here is derived from an EMBL/GenBank/DDBJ whole genome shotgun (WGS) entry which is preliminary data.</text>
</comment>
<feature type="chain" id="PRO_5045461261" evidence="8">
    <location>
        <begin position="25"/>
        <end position="1328"/>
    </location>
</feature>
<keyword evidence="7" id="KW-1133">Transmembrane helix</keyword>
<feature type="compositionally biased region" description="Low complexity" evidence="6">
    <location>
        <begin position="1110"/>
        <end position="1179"/>
    </location>
</feature>
<keyword evidence="7" id="KW-0472">Membrane</keyword>
<dbReference type="PANTHER" id="PTHR24216:SF65">
    <property type="entry name" value="PAXILLIN-LIKE PROTEIN 1"/>
    <property type="match status" value="1"/>
</dbReference>
<name>A0ABX1YMG6_9BACL</name>
<feature type="region of interest" description="Disordered" evidence="6">
    <location>
        <begin position="1273"/>
        <end position="1301"/>
    </location>
</feature>
<feature type="transmembrane region" description="Helical" evidence="7">
    <location>
        <begin position="1304"/>
        <end position="1321"/>
    </location>
</feature>
<keyword evidence="7" id="KW-0812">Transmembrane</keyword>
<keyword evidence="5" id="KW-0572">Peptidoglycan-anchor</keyword>
<dbReference type="SUPFAM" id="SSF49401">
    <property type="entry name" value="Bacterial adhesins"/>
    <property type="match status" value="6"/>
</dbReference>
<gene>
    <name evidence="10" type="ORF">GC101_25580</name>
</gene>
<feature type="region of interest" description="Disordered" evidence="6">
    <location>
        <begin position="989"/>
        <end position="1196"/>
    </location>
</feature>
<evidence type="ECO:0000256" key="5">
    <source>
        <dbReference type="ARBA" id="ARBA00023088"/>
    </source>
</evidence>
<dbReference type="InterPro" id="IPR041171">
    <property type="entry name" value="SDR_Ig"/>
</dbReference>
<evidence type="ECO:0000313" key="11">
    <source>
        <dbReference type="Proteomes" id="UP000596857"/>
    </source>
</evidence>
<evidence type="ECO:0000313" key="10">
    <source>
        <dbReference type="EMBL" id="NOU82242.1"/>
    </source>
</evidence>
<evidence type="ECO:0000256" key="8">
    <source>
        <dbReference type="SAM" id="SignalP"/>
    </source>
</evidence>
<dbReference type="NCBIfam" id="TIGR01167">
    <property type="entry name" value="LPXTG_anchor"/>
    <property type="match status" value="1"/>
</dbReference>
<dbReference type="PANTHER" id="PTHR24216">
    <property type="entry name" value="PAXILLIN-RELATED"/>
    <property type="match status" value="1"/>
</dbReference>
<dbReference type="Proteomes" id="UP000596857">
    <property type="component" value="Unassembled WGS sequence"/>
</dbReference>
<dbReference type="InterPro" id="IPR011252">
    <property type="entry name" value="Fibrogen-bd_dom1"/>
</dbReference>
<organism evidence="10 11">
    <name type="scientific">Paenibacillus phytohabitans</name>
    <dbReference type="NCBI Taxonomy" id="2654978"/>
    <lineage>
        <taxon>Bacteria</taxon>
        <taxon>Bacillati</taxon>
        <taxon>Bacillota</taxon>
        <taxon>Bacilli</taxon>
        <taxon>Bacillales</taxon>
        <taxon>Paenibacillaceae</taxon>
        <taxon>Paenibacillus</taxon>
    </lineage>
</organism>
<dbReference type="InterPro" id="IPR008966">
    <property type="entry name" value="Adhesion_dom_sf"/>
</dbReference>
<reference evidence="10 11" key="1">
    <citation type="submission" date="2019-10" db="EMBL/GenBank/DDBJ databases">
        <title>Description of Paenibacillus terricola sp. nov.</title>
        <authorList>
            <person name="Carlier A."/>
            <person name="Qi S."/>
        </authorList>
    </citation>
    <scope>NUCLEOTIDE SEQUENCE [LARGE SCALE GENOMIC DNA]</scope>
    <source>
        <strain evidence="10 11">LMG 31459</strain>
    </source>
</reference>
<comment type="subcellular location">
    <subcellularLocation>
        <location evidence="1">Secreted</location>
        <location evidence="1">Cell wall</location>
        <topology evidence="1">Peptidoglycan-anchor</topology>
    </subcellularLocation>
</comment>
<dbReference type="InterPro" id="IPR013783">
    <property type="entry name" value="Ig-like_fold"/>
</dbReference>
<dbReference type="Gene3D" id="2.60.40.10">
    <property type="entry name" value="Immunoglobulins"/>
    <property type="match status" value="1"/>
</dbReference>
<dbReference type="Pfam" id="PF17963">
    <property type="entry name" value="Big_9"/>
    <property type="match status" value="1"/>
</dbReference>
<dbReference type="EMBL" id="WHOB01000069">
    <property type="protein sequence ID" value="NOU82242.1"/>
    <property type="molecule type" value="Genomic_DNA"/>
</dbReference>
<keyword evidence="11" id="KW-1185">Reference proteome</keyword>
<dbReference type="InterPro" id="IPR019931">
    <property type="entry name" value="LPXTG_anchor"/>
</dbReference>
<evidence type="ECO:0000256" key="2">
    <source>
        <dbReference type="ARBA" id="ARBA00022512"/>
    </source>
</evidence>
<evidence type="ECO:0000256" key="3">
    <source>
        <dbReference type="ARBA" id="ARBA00022525"/>
    </source>
</evidence>
<protein>
    <submittedName>
        <fullName evidence="10">LPXTG cell wall anchor domain-containing protein</fullName>
    </submittedName>
</protein>
<dbReference type="Gene3D" id="2.60.40.1280">
    <property type="match status" value="1"/>
</dbReference>
<keyword evidence="2" id="KW-0134">Cell wall</keyword>
<sequence>MKMKKISIWLVLILLVSQWTTSFGAFTDRAHAEPSNITENLITSVSLAVYTDEDYSETVTGNVYQLDSYSELNYTWALADGHGYEAGSTFEFNIPDQFELYSDLDGVLLFGGDTVGTYHVDKGNNHVVFTFNEFIEQYDQVQGTFTVRSLLSSKKISGSTTQFVTFPINGGTQVIELHFKPNVSSTVEKKGTPLPQFYNPTQIGWTVDVNKTLESVGNAAVTDTIPDGLTLDTSTIVVRELEVKLDGTVTPGAIVPGGSYDASGSTPAKLELKFKQSPITKAYRVEFTTGITASGEDATSYENTAVFTGDNGLSKEAKATVTVGRGKPLTKVTNGYDPATQTLGWAIEFNYNEKFISANDAVLKDTIDLKQELIPDSLKVYPVTIAADGKGVKDAQPLPDNKYTVTDSVVDGKYHFELKFNDDIDSAYRIEYKTKAPERVFENGKVTNTVTYGEHSDSASQNITQQILVKGNSEKDYLNKTVRWTITINKDSKTMENLKVTDTFVNAGLKLVPGSLTIKPVAGGPAVATEVVYTEHDPVAVNDGFTITFKAPISEPYTITYLTKFDFDWLADGKTQFVNQAVLNWLEGGKSKTITTTSTFDPRAEVKNNGLKNGSYDAFNKKITWNVGANYNMKTLANAKLVDTITSGQVVDLDSVKVFKWVYDTNGNTTVSANVAEEDYNVTMKDGKLEVSFNKTINYAFYVTFKTTFADKVIDVKTVDNTAVLYDGTTKESADLKASVNIPNGGEYIAKTGVQNNNKIDWTVYINRNQSVVRDAVVTDIPSENQILLTNTYHLFKTNVGSDGNITSSGVELTRGTDYTLDFLKDSEGKESFELKFTKEISEAYILQYQSVITAQNNETVSNEVGLTGKNVKEVTKETNSEVKVQLSSGSGTGSGVRGTLSIEKIDASDPSNTLEGAAFDLFRVIGNEQIWINEGKTNDAGMLEFTKLLGGDYAVVEKIAPAGYLLDTTPHAVKINSTTAIDLQITNKTLATPTPSPTATPTPTVAPTPSPTVAPTPSPTATPTVAPTPTPTPSPTATPTVAPTPSPTATPTVAPTPSPTATPTVAPTPVPTATPTVAPTPVPTATPTVAPTPVPTATPTVAPTPVPTATPTVAPTATPAPTEPTAPTATPYVPSTPSSTPTTPSIPGVIVTPGPTVVPTVTPSVSPSASPEPTSEPTNAPTATPVISSPPSPQPTAVNTIEDIPVEGEIPLGGIPSLGDEPEHGTVVITPDGKWKYTPDPGYTGKDKFTIIVSDNGEDQEIEIEVVVDEVPKGTVDEPSQNEPTNQGGLPGKLPQTGEESPIGMYLAGMGLIILGFVLSKRFKTRK</sequence>
<feature type="compositionally biased region" description="Pro residues" evidence="6">
    <location>
        <begin position="995"/>
        <end position="1109"/>
    </location>
</feature>
<accession>A0ABX1YMG6</accession>
<proteinExistence type="predicted"/>
<evidence type="ECO:0000256" key="4">
    <source>
        <dbReference type="ARBA" id="ARBA00022729"/>
    </source>
</evidence>
<evidence type="ECO:0000256" key="6">
    <source>
        <dbReference type="SAM" id="MobiDB-lite"/>
    </source>
</evidence>
<feature type="domain" description="Gram-positive cocci surface proteins LPxTG" evidence="9">
    <location>
        <begin position="1295"/>
        <end position="1328"/>
    </location>
</feature>
<dbReference type="Pfam" id="PF17961">
    <property type="entry name" value="Big_8"/>
    <property type="match status" value="1"/>
</dbReference>
<feature type="compositionally biased region" description="Polar residues" evidence="6">
    <location>
        <begin position="1279"/>
        <end position="1289"/>
    </location>
</feature>
<evidence type="ECO:0000259" key="9">
    <source>
        <dbReference type="PROSITE" id="PS50847"/>
    </source>
</evidence>
<dbReference type="InterPro" id="IPR008456">
    <property type="entry name" value="Collagen-bd_dom"/>
</dbReference>
<evidence type="ECO:0000256" key="1">
    <source>
        <dbReference type="ARBA" id="ARBA00004168"/>
    </source>
</evidence>
<dbReference type="InterPro" id="IPR041033">
    <property type="entry name" value="SpaA_PFL_dom_1"/>
</dbReference>
<dbReference type="Gene3D" id="2.60.40.740">
    <property type="match status" value="5"/>
</dbReference>
<dbReference type="PROSITE" id="PS50847">
    <property type="entry name" value="GRAM_POS_ANCHORING"/>
    <property type="match status" value="1"/>
</dbReference>
<keyword evidence="3" id="KW-0964">Secreted</keyword>
<feature type="signal peptide" evidence="8">
    <location>
        <begin position="1"/>
        <end position="24"/>
    </location>
</feature>
<dbReference type="Pfam" id="PF05737">
    <property type="entry name" value="Collagen_bind"/>
    <property type="match status" value="5"/>
</dbReference>
<evidence type="ECO:0000256" key="7">
    <source>
        <dbReference type="SAM" id="Phobius"/>
    </source>
</evidence>
<keyword evidence="4 8" id="KW-0732">Signal</keyword>
<dbReference type="Gene3D" id="2.60.40.2810">
    <property type="match status" value="1"/>
</dbReference>